<dbReference type="SUPFAM" id="SSF81606">
    <property type="entry name" value="PP2C-like"/>
    <property type="match status" value="1"/>
</dbReference>
<dbReference type="EMBL" id="CYHA01000010">
    <property type="protein sequence ID" value="CUA86891.1"/>
    <property type="molecule type" value="Genomic_DNA"/>
</dbReference>
<proteinExistence type="predicted"/>
<keyword evidence="3" id="KW-1185">Reference proteome</keyword>
<dbReference type="SMART" id="SM00332">
    <property type="entry name" value="PP2Cc"/>
    <property type="match status" value="1"/>
</dbReference>
<evidence type="ECO:0000313" key="3">
    <source>
        <dbReference type="Proteomes" id="UP000243535"/>
    </source>
</evidence>
<dbReference type="Gene3D" id="3.60.40.10">
    <property type="entry name" value="PPM-type phosphatase domain"/>
    <property type="match status" value="1"/>
</dbReference>
<reference evidence="3" key="1">
    <citation type="submission" date="2015-08" db="EMBL/GenBank/DDBJ databases">
        <authorList>
            <person name="Varghese N."/>
        </authorList>
    </citation>
    <scope>NUCLEOTIDE SEQUENCE [LARGE SCALE GENOMIC DNA]</scope>
    <source>
        <strain evidence="3">DSM 17901</strain>
    </source>
</reference>
<protein>
    <submittedName>
        <fullName evidence="2">Serine/threonine protein phosphatase PrpC</fullName>
    </submittedName>
</protein>
<dbReference type="OrthoDB" id="9801841at2"/>
<dbReference type="RefSeq" id="WP_055434492.1">
    <property type="nucleotide sequence ID" value="NZ_CYHA01000010.1"/>
</dbReference>
<sequence>MKLAVFQESRVGGRASNQDRVLLTHTRDAVLMVVADGMGGHLQGEVAAQITVDLLGELFHQQAVPKLQHPNRFLINAISAAHQAILDYAVQHRLPEIPCTTVVVALIQDDMLFWCHVGDSRLYVLDQNGLRLRSRDHSQVQRMIDQGMLTEEGALVHPERNKIYNCLGATQDPDIDIGERQFLSPGVTVMMCSDGLWSQVGNEELQKVFARRHVGQVMPALMTVAERRAGAGGDNLSAVAVTLLDPAVDIAHLPGMLDTARMPAKLPRPAVDPTVETMHREILASLPPKP</sequence>
<evidence type="ECO:0000313" key="2">
    <source>
        <dbReference type="EMBL" id="CUA86891.1"/>
    </source>
</evidence>
<feature type="domain" description="PPM-type phosphatase" evidence="1">
    <location>
        <begin position="2"/>
        <end position="243"/>
    </location>
</feature>
<dbReference type="InterPro" id="IPR036457">
    <property type="entry name" value="PPM-type-like_dom_sf"/>
</dbReference>
<dbReference type="Proteomes" id="UP000243535">
    <property type="component" value="Unassembled WGS sequence"/>
</dbReference>
<dbReference type="STRING" id="375574.GCA_001418035_02592"/>
<accession>A0A0K6H7B3</accession>
<dbReference type="AlphaFoldDB" id="A0A0K6H7B3"/>
<dbReference type="InterPro" id="IPR001932">
    <property type="entry name" value="PPM-type_phosphatase-like_dom"/>
</dbReference>
<dbReference type="SMART" id="SM00331">
    <property type="entry name" value="PP2C_SIG"/>
    <property type="match status" value="1"/>
</dbReference>
<organism evidence="2 3">
    <name type="scientific">Gulbenkiania indica</name>
    <dbReference type="NCBI Taxonomy" id="375574"/>
    <lineage>
        <taxon>Bacteria</taxon>
        <taxon>Pseudomonadati</taxon>
        <taxon>Pseudomonadota</taxon>
        <taxon>Betaproteobacteria</taxon>
        <taxon>Neisseriales</taxon>
        <taxon>Chromobacteriaceae</taxon>
        <taxon>Gulbenkiania</taxon>
    </lineage>
</organism>
<dbReference type="Pfam" id="PF13672">
    <property type="entry name" value="PP2C_2"/>
    <property type="match status" value="1"/>
</dbReference>
<name>A0A0K6H7B3_9NEIS</name>
<dbReference type="PROSITE" id="PS51746">
    <property type="entry name" value="PPM_2"/>
    <property type="match status" value="1"/>
</dbReference>
<dbReference type="CDD" id="cd00143">
    <property type="entry name" value="PP2Cc"/>
    <property type="match status" value="1"/>
</dbReference>
<gene>
    <name evidence="2" type="ORF">Ga0061063_0004</name>
</gene>
<evidence type="ECO:0000259" key="1">
    <source>
        <dbReference type="PROSITE" id="PS51746"/>
    </source>
</evidence>